<evidence type="ECO:0000259" key="1">
    <source>
        <dbReference type="Pfam" id="PF02896"/>
    </source>
</evidence>
<dbReference type="RefSeq" id="WP_397089566.1">
    <property type="nucleotide sequence ID" value="NZ_JBITGY010000012.1"/>
</dbReference>
<dbReference type="InterPro" id="IPR015813">
    <property type="entry name" value="Pyrv/PenolPyrv_kinase-like_dom"/>
</dbReference>
<accession>A0ABW7Z6M2</accession>
<dbReference type="SUPFAM" id="SSF51621">
    <property type="entry name" value="Phosphoenolpyruvate/pyruvate domain"/>
    <property type="match status" value="1"/>
</dbReference>
<proteinExistence type="predicted"/>
<name>A0ABW7Z6M2_9ACTN</name>
<dbReference type="PANTHER" id="PTHR46244">
    <property type="entry name" value="PHOSPHOENOLPYRUVATE-PROTEIN PHOSPHOTRANSFERASE"/>
    <property type="match status" value="1"/>
</dbReference>
<comment type="caution">
    <text evidence="2">The sequence shown here is derived from an EMBL/GenBank/DDBJ whole genome shotgun (WGS) entry which is preliminary data.</text>
</comment>
<feature type="domain" description="PEP-utilising enzyme C-terminal" evidence="1">
    <location>
        <begin position="1"/>
        <end position="91"/>
    </location>
</feature>
<dbReference type="InterPro" id="IPR050499">
    <property type="entry name" value="PEP-utilizing_PTS_enzyme"/>
</dbReference>
<dbReference type="PANTHER" id="PTHR46244:SF3">
    <property type="entry name" value="PHOSPHOENOLPYRUVATE-PROTEIN PHOSPHOTRANSFERASE"/>
    <property type="match status" value="1"/>
</dbReference>
<dbReference type="EMBL" id="JBITGY010000012">
    <property type="protein sequence ID" value="MFI6503567.1"/>
    <property type="molecule type" value="Genomic_DNA"/>
</dbReference>
<evidence type="ECO:0000313" key="2">
    <source>
        <dbReference type="EMBL" id="MFI6503567.1"/>
    </source>
</evidence>
<dbReference type="Gene3D" id="3.20.20.60">
    <property type="entry name" value="Phosphoenolpyruvate-binding domains"/>
    <property type="match status" value="1"/>
</dbReference>
<sequence length="91" mass="9285">MVEVPAAALVADRLLEHLDFLSVGINGLGQYALAADRRHPRLADLLDPRQPALLRLVAECARAGLAAGKPVGVCGEAAGDPAVAPLLVGLG</sequence>
<keyword evidence="3" id="KW-1185">Reference proteome</keyword>
<dbReference type="InterPro" id="IPR000121">
    <property type="entry name" value="PEP_util_C"/>
</dbReference>
<dbReference type="Pfam" id="PF02896">
    <property type="entry name" value="PEP-utilizers_C"/>
    <property type="match status" value="1"/>
</dbReference>
<dbReference type="Proteomes" id="UP001612741">
    <property type="component" value="Unassembled WGS sequence"/>
</dbReference>
<gene>
    <name evidence="2" type="ORF">ACIBG2_39720</name>
</gene>
<evidence type="ECO:0000313" key="3">
    <source>
        <dbReference type="Proteomes" id="UP001612741"/>
    </source>
</evidence>
<organism evidence="2 3">
    <name type="scientific">Nonomuraea typhae</name>
    <dbReference type="NCBI Taxonomy" id="2603600"/>
    <lineage>
        <taxon>Bacteria</taxon>
        <taxon>Bacillati</taxon>
        <taxon>Actinomycetota</taxon>
        <taxon>Actinomycetes</taxon>
        <taxon>Streptosporangiales</taxon>
        <taxon>Streptosporangiaceae</taxon>
        <taxon>Nonomuraea</taxon>
    </lineage>
</organism>
<dbReference type="PRINTS" id="PR01736">
    <property type="entry name" value="PHPHTRNFRASE"/>
</dbReference>
<protein>
    <submittedName>
        <fullName evidence="2">PEP-binding protein</fullName>
    </submittedName>
</protein>
<reference evidence="2 3" key="1">
    <citation type="submission" date="2024-10" db="EMBL/GenBank/DDBJ databases">
        <title>The Natural Products Discovery Center: Release of the First 8490 Sequenced Strains for Exploring Actinobacteria Biosynthetic Diversity.</title>
        <authorList>
            <person name="Kalkreuter E."/>
            <person name="Kautsar S.A."/>
            <person name="Yang D."/>
            <person name="Bader C.D."/>
            <person name="Teijaro C.N."/>
            <person name="Fluegel L."/>
            <person name="Davis C.M."/>
            <person name="Simpson J.R."/>
            <person name="Lauterbach L."/>
            <person name="Steele A.D."/>
            <person name="Gui C."/>
            <person name="Meng S."/>
            <person name="Li G."/>
            <person name="Viehrig K."/>
            <person name="Ye F."/>
            <person name="Su P."/>
            <person name="Kiefer A.F."/>
            <person name="Nichols A."/>
            <person name="Cepeda A.J."/>
            <person name="Yan W."/>
            <person name="Fan B."/>
            <person name="Jiang Y."/>
            <person name="Adhikari A."/>
            <person name="Zheng C.-J."/>
            <person name="Schuster L."/>
            <person name="Cowan T.M."/>
            <person name="Smanski M.J."/>
            <person name="Chevrette M.G."/>
            <person name="De Carvalho L.P.S."/>
            <person name="Shen B."/>
        </authorList>
    </citation>
    <scope>NUCLEOTIDE SEQUENCE [LARGE SCALE GENOMIC DNA]</scope>
    <source>
        <strain evidence="2 3">NPDC050545</strain>
    </source>
</reference>
<dbReference type="InterPro" id="IPR040442">
    <property type="entry name" value="Pyrv_kinase-like_dom_sf"/>
</dbReference>